<dbReference type="EC" id="2.7.13.3" evidence="2"/>
<keyword evidence="9" id="KW-0547">Nucleotide-binding</keyword>
<reference evidence="9" key="1">
    <citation type="submission" date="2023-07" db="EMBL/GenBank/DDBJ databases">
        <authorList>
            <person name="Kim M."/>
        </authorList>
    </citation>
    <scope>NUCLEOTIDE SEQUENCE</scope>
    <source>
        <strain evidence="9">BIUV-7</strain>
    </source>
</reference>
<gene>
    <name evidence="9" type="ORF">Q4F19_15295</name>
</gene>
<name>A0ABT8YDV6_9SPHN</name>
<dbReference type="InterPro" id="IPR036097">
    <property type="entry name" value="HisK_dim/P_sf"/>
</dbReference>
<dbReference type="PROSITE" id="PS50109">
    <property type="entry name" value="HIS_KIN"/>
    <property type="match status" value="1"/>
</dbReference>
<organism evidence="9 10">
    <name type="scientific">Sphingomonas natans</name>
    <dbReference type="NCBI Taxonomy" id="3063330"/>
    <lineage>
        <taxon>Bacteria</taxon>
        <taxon>Pseudomonadati</taxon>
        <taxon>Pseudomonadota</taxon>
        <taxon>Alphaproteobacteria</taxon>
        <taxon>Sphingomonadales</taxon>
        <taxon>Sphingomonadaceae</taxon>
        <taxon>Sphingomonas</taxon>
    </lineage>
</organism>
<dbReference type="InterPro" id="IPR003594">
    <property type="entry name" value="HATPase_dom"/>
</dbReference>
<dbReference type="Proteomes" id="UP001169764">
    <property type="component" value="Unassembled WGS sequence"/>
</dbReference>
<evidence type="ECO:0000259" key="7">
    <source>
        <dbReference type="PROSITE" id="PS50109"/>
    </source>
</evidence>
<feature type="domain" description="Response regulatory" evidence="8">
    <location>
        <begin position="491"/>
        <end position="606"/>
    </location>
</feature>
<dbReference type="PROSITE" id="PS50110">
    <property type="entry name" value="RESPONSE_REGULATORY"/>
    <property type="match status" value="1"/>
</dbReference>
<protein>
    <recommendedName>
        <fullName evidence="2">histidine kinase</fullName>
        <ecNumber evidence="2">2.7.13.3</ecNumber>
    </recommendedName>
</protein>
<dbReference type="InterPro" id="IPR005467">
    <property type="entry name" value="His_kinase_dom"/>
</dbReference>
<keyword evidence="3 4" id="KW-0597">Phosphoprotein</keyword>
<keyword evidence="6" id="KW-0472">Membrane</keyword>
<dbReference type="Pfam" id="PF05227">
    <property type="entry name" value="CHASE3"/>
    <property type="match status" value="1"/>
</dbReference>
<dbReference type="Pfam" id="PF00072">
    <property type="entry name" value="Response_reg"/>
    <property type="match status" value="1"/>
</dbReference>
<evidence type="ECO:0000256" key="4">
    <source>
        <dbReference type="PROSITE-ProRule" id="PRU00169"/>
    </source>
</evidence>
<sequence>MPLAGLGIVLVAGLIAMLIANGVSSSNRWIDHSVQVQTRIIELGERLATHDGALRGFLISKEPQMAEELRDSRDDIVLRLRELREKVDDNDMQRRELDAAIPLIRQRLLYGERLAAQRRRVPLDQINLSANQPSGIPLILAIRQHLGRLFATEAGLLAQRQRQAQQRTTLLSIGLAATVFFVVVVAYLTVTEARSRSESIEAAHREARAAVLAARAEMQAREQVEEQLRQIQKMESIGQLTGGIAHDFNNMLAVVIGSLDMARRRLEDPERLQRSLASAMEGAGRAASLVSRLLAYSRRQSLAPAAVDPNRLVGEMSNLLGRTLGEGIEVETELAPDIWPTFVDPLQLENAIVNLAVNGRDALGGRGRMTIRTANATLDEDYIRTHPDVVAGDYVMIMVRDFGTGMSPDVQARAFDPFFTTKGVGKGTGLGLSQVFGFVKQSGGHIGIESEEGAGTTIRLFLPRHAEAEAAVAPYEPVPLGAPTLSDGGERILLVEDDDRVRQFSLDAVRDLGYPAVAAADASAALALIDRSPGFAVLFTDVVMPGMSGTELAAIVRAKWPEIRILYTTGYAHEAIARDRLLEPGAEVLLKPFTVAQLAQKLRDVLDPVHVQPASSDVAS</sequence>
<proteinExistence type="predicted"/>
<dbReference type="InterPro" id="IPR007891">
    <property type="entry name" value="CHASE3"/>
</dbReference>
<evidence type="ECO:0000256" key="2">
    <source>
        <dbReference type="ARBA" id="ARBA00012438"/>
    </source>
</evidence>
<keyword evidence="5" id="KW-0175">Coiled coil</keyword>
<dbReference type="PANTHER" id="PTHR43065">
    <property type="entry name" value="SENSOR HISTIDINE KINASE"/>
    <property type="match status" value="1"/>
</dbReference>
<evidence type="ECO:0000259" key="8">
    <source>
        <dbReference type="PROSITE" id="PS50110"/>
    </source>
</evidence>
<feature type="transmembrane region" description="Helical" evidence="6">
    <location>
        <begin position="170"/>
        <end position="190"/>
    </location>
</feature>
<dbReference type="InterPro" id="IPR001789">
    <property type="entry name" value="Sig_transdc_resp-reg_receiver"/>
</dbReference>
<keyword evidence="10" id="KW-1185">Reference proteome</keyword>
<dbReference type="RefSeq" id="WP_303544158.1">
    <property type="nucleotide sequence ID" value="NZ_JAUOTP010000007.1"/>
</dbReference>
<feature type="transmembrane region" description="Helical" evidence="6">
    <location>
        <begin position="6"/>
        <end position="23"/>
    </location>
</feature>
<dbReference type="EMBL" id="JAUOTP010000007">
    <property type="protein sequence ID" value="MDO6415755.1"/>
    <property type="molecule type" value="Genomic_DNA"/>
</dbReference>
<accession>A0ABT8YDV6</accession>
<dbReference type="SUPFAM" id="SSF47384">
    <property type="entry name" value="Homodimeric domain of signal transducing histidine kinase"/>
    <property type="match status" value="1"/>
</dbReference>
<evidence type="ECO:0000313" key="10">
    <source>
        <dbReference type="Proteomes" id="UP001169764"/>
    </source>
</evidence>
<evidence type="ECO:0000256" key="1">
    <source>
        <dbReference type="ARBA" id="ARBA00000085"/>
    </source>
</evidence>
<keyword evidence="6" id="KW-1133">Transmembrane helix</keyword>
<dbReference type="SUPFAM" id="SSF55874">
    <property type="entry name" value="ATPase domain of HSP90 chaperone/DNA topoisomerase II/histidine kinase"/>
    <property type="match status" value="1"/>
</dbReference>
<comment type="catalytic activity">
    <reaction evidence="1">
        <text>ATP + protein L-histidine = ADP + protein N-phospho-L-histidine.</text>
        <dbReference type="EC" id="2.7.13.3"/>
    </reaction>
</comment>
<dbReference type="Gene3D" id="3.40.50.2300">
    <property type="match status" value="1"/>
</dbReference>
<evidence type="ECO:0000256" key="3">
    <source>
        <dbReference type="ARBA" id="ARBA00022553"/>
    </source>
</evidence>
<dbReference type="SUPFAM" id="SSF52172">
    <property type="entry name" value="CheY-like"/>
    <property type="match status" value="1"/>
</dbReference>
<keyword evidence="9" id="KW-0067">ATP-binding</keyword>
<dbReference type="PANTHER" id="PTHR43065:SF49">
    <property type="entry name" value="HISTIDINE KINASE"/>
    <property type="match status" value="1"/>
</dbReference>
<dbReference type="Pfam" id="PF02518">
    <property type="entry name" value="HATPase_c"/>
    <property type="match status" value="1"/>
</dbReference>
<evidence type="ECO:0000256" key="5">
    <source>
        <dbReference type="SAM" id="Coils"/>
    </source>
</evidence>
<dbReference type="SMART" id="SM00448">
    <property type="entry name" value="REC"/>
    <property type="match status" value="1"/>
</dbReference>
<dbReference type="InterPro" id="IPR003661">
    <property type="entry name" value="HisK_dim/P_dom"/>
</dbReference>
<dbReference type="GO" id="GO:0005524">
    <property type="term" value="F:ATP binding"/>
    <property type="evidence" value="ECO:0007669"/>
    <property type="project" value="UniProtKB-KW"/>
</dbReference>
<dbReference type="SMART" id="SM00388">
    <property type="entry name" value="HisKA"/>
    <property type="match status" value="1"/>
</dbReference>
<dbReference type="InterPro" id="IPR004358">
    <property type="entry name" value="Sig_transdc_His_kin-like_C"/>
</dbReference>
<feature type="modified residue" description="4-aspartylphosphate" evidence="4">
    <location>
        <position position="541"/>
    </location>
</feature>
<evidence type="ECO:0000313" key="9">
    <source>
        <dbReference type="EMBL" id="MDO6415755.1"/>
    </source>
</evidence>
<dbReference type="SMART" id="SM00387">
    <property type="entry name" value="HATPase_c"/>
    <property type="match status" value="1"/>
</dbReference>
<dbReference type="InterPro" id="IPR036890">
    <property type="entry name" value="HATPase_C_sf"/>
</dbReference>
<comment type="caution">
    <text evidence="9">The sequence shown here is derived from an EMBL/GenBank/DDBJ whole genome shotgun (WGS) entry which is preliminary data.</text>
</comment>
<dbReference type="Pfam" id="PF00512">
    <property type="entry name" value="HisKA"/>
    <property type="match status" value="1"/>
</dbReference>
<evidence type="ECO:0000256" key="6">
    <source>
        <dbReference type="SAM" id="Phobius"/>
    </source>
</evidence>
<dbReference type="Gene3D" id="1.10.287.130">
    <property type="match status" value="1"/>
</dbReference>
<dbReference type="PRINTS" id="PR00344">
    <property type="entry name" value="BCTRLSENSOR"/>
</dbReference>
<dbReference type="Gene3D" id="3.30.565.10">
    <property type="entry name" value="Histidine kinase-like ATPase, C-terminal domain"/>
    <property type="match status" value="1"/>
</dbReference>
<keyword evidence="6" id="KW-0812">Transmembrane</keyword>
<dbReference type="InterPro" id="IPR011006">
    <property type="entry name" value="CheY-like_superfamily"/>
</dbReference>
<feature type="domain" description="Histidine kinase" evidence="7">
    <location>
        <begin position="243"/>
        <end position="466"/>
    </location>
</feature>
<feature type="coiled-coil region" evidence="5">
    <location>
        <begin position="66"/>
        <end position="100"/>
    </location>
</feature>